<dbReference type="InterPro" id="IPR011641">
    <property type="entry name" value="Tyr-kin_ephrin_A/B_rcpt-like"/>
</dbReference>
<feature type="domain" description="TNFR-Cys" evidence="1">
    <location>
        <begin position="264"/>
        <end position="295"/>
    </location>
</feature>
<dbReference type="PANTHER" id="PTHR46967">
    <property type="entry name" value="INSULIN-LIKE GROWTH FACTOR BINDING PROTEIN,N-TERMINAL"/>
    <property type="match status" value="1"/>
</dbReference>
<proteinExistence type="predicted"/>
<reference evidence="2" key="1">
    <citation type="submission" date="2022-08" db="UniProtKB">
        <authorList>
            <consortium name="EnsemblMetazoa"/>
        </authorList>
    </citation>
    <scope>IDENTIFICATION</scope>
    <source>
        <strain evidence="2">05x7-T-G4-1.051#20</strain>
    </source>
</reference>
<name>A0A8W8LFJ4_MAGGI</name>
<feature type="domain" description="TNFR-Cys" evidence="1">
    <location>
        <begin position="145"/>
        <end position="176"/>
    </location>
</feature>
<dbReference type="EnsemblMetazoa" id="G27821.4">
    <property type="protein sequence ID" value="G27821.4:cds"/>
    <property type="gene ID" value="G27821"/>
</dbReference>
<dbReference type="InterPro" id="IPR001368">
    <property type="entry name" value="TNFR/NGFR_Cys_rich_reg"/>
</dbReference>
<dbReference type="Gene3D" id="2.10.50.10">
    <property type="entry name" value="Tumor Necrosis Factor Receptor, subunit A, domain 2"/>
    <property type="match status" value="3"/>
</dbReference>
<dbReference type="AlphaFoldDB" id="A0A8W8LFJ4"/>
<evidence type="ECO:0000259" key="1">
    <source>
        <dbReference type="SMART" id="SM00208"/>
    </source>
</evidence>
<dbReference type="Pfam" id="PF07699">
    <property type="entry name" value="Ephrin_rec_like"/>
    <property type="match status" value="2"/>
</dbReference>
<dbReference type="SMART" id="SM01411">
    <property type="entry name" value="Ephrin_rec_like"/>
    <property type="match status" value="4"/>
</dbReference>
<dbReference type="PANTHER" id="PTHR46967:SF1">
    <property type="entry name" value="KERATIN-ASSOCIATED PROTEIN 16-1-LIKE"/>
    <property type="match status" value="1"/>
</dbReference>
<organism evidence="2 3">
    <name type="scientific">Magallana gigas</name>
    <name type="common">Pacific oyster</name>
    <name type="synonym">Crassostrea gigas</name>
    <dbReference type="NCBI Taxonomy" id="29159"/>
    <lineage>
        <taxon>Eukaryota</taxon>
        <taxon>Metazoa</taxon>
        <taxon>Spiralia</taxon>
        <taxon>Lophotrochozoa</taxon>
        <taxon>Mollusca</taxon>
        <taxon>Bivalvia</taxon>
        <taxon>Autobranchia</taxon>
        <taxon>Pteriomorphia</taxon>
        <taxon>Ostreida</taxon>
        <taxon>Ostreoidea</taxon>
        <taxon>Ostreidae</taxon>
        <taxon>Magallana</taxon>
    </lineage>
</organism>
<dbReference type="Proteomes" id="UP000005408">
    <property type="component" value="Unassembled WGS sequence"/>
</dbReference>
<evidence type="ECO:0000313" key="2">
    <source>
        <dbReference type="EnsemblMetazoa" id="G27821.4:cds"/>
    </source>
</evidence>
<keyword evidence="3" id="KW-1185">Reference proteome</keyword>
<protein>
    <recommendedName>
        <fullName evidence="1">TNFR-Cys domain-containing protein</fullName>
    </recommendedName>
</protein>
<feature type="domain" description="TNFR-Cys" evidence="1">
    <location>
        <begin position="196"/>
        <end position="227"/>
    </location>
</feature>
<dbReference type="SUPFAM" id="SSF57184">
    <property type="entry name" value="Growth factor receptor domain"/>
    <property type="match status" value="2"/>
</dbReference>
<sequence length="384" mass="42263">MAASCLERLTHGYRLDSFTTEIISNIGVHTCMKECLLRKPHCQSINYNTQHFQCGINSRGADDIKLEGVPDYSSIFANVENVSRETLGNCEDAMCSPLHRCVTMKQNSVCISTACKKGFYGKDGQCLPCPMGQYNNGSKQWCSYCPPGSYSNKTGSSLCQLCPPGTYQTKSGSLTCSKCSVGSYQDNTGQTGCKLCPVGMYQANTGQGSCIPCDTGTYQHNSGSTVCYQCRVGTYQSNTGQASCLSCAPGSYQEAVGMSSCKPCQPGSHQSYWEQTQCTACTGNQYQDQPGQAVCKHCSGHYQCVNTAKTQCISLSSVQYSYCTSEKFVGYMWFYQCKQHCLNMGSSCHGIVYPRNHESWCYWCPSAQQDYYHNGDYWDLTVCV</sequence>
<accession>A0A8W8LFJ4</accession>
<evidence type="ECO:0000313" key="3">
    <source>
        <dbReference type="Proteomes" id="UP000005408"/>
    </source>
</evidence>
<dbReference type="SMART" id="SM00208">
    <property type="entry name" value="TNFR"/>
    <property type="match status" value="3"/>
</dbReference>
<dbReference type="InterPro" id="IPR009030">
    <property type="entry name" value="Growth_fac_rcpt_cys_sf"/>
</dbReference>